<keyword evidence="3" id="KW-0479">Metal-binding</keyword>
<dbReference type="RefSeq" id="XP_014159917.1">
    <property type="nucleotide sequence ID" value="XM_014304442.1"/>
</dbReference>
<evidence type="ECO:0000256" key="4">
    <source>
        <dbReference type="ARBA" id="ARBA00022801"/>
    </source>
</evidence>
<dbReference type="GO" id="GO:0046872">
    <property type="term" value="F:metal ion binding"/>
    <property type="evidence" value="ECO:0007669"/>
    <property type="project" value="UniProtKB-KW"/>
</dbReference>
<organism evidence="12 13">
    <name type="scientific">Sphaeroforma arctica JP610</name>
    <dbReference type="NCBI Taxonomy" id="667725"/>
    <lineage>
        <taxon>Eukaryota</taxon>
        <taxon>Ichthyosporea</taxon>
        <taxon>Ichthyophonida</taxon>
        <taxon>Sphaeroforma</taxon>
    </lineage>
</organism>
<dbReference type="AlphaFoldDB" id="A0A0L0GAK0"/>
<feature type="compositionally biased region" description="Acidic residues" evidence="7">
    <location>
        <begin position="481"/>
        <end position="491"/>
    </location>
</feature>
<dbReference type="OrthoDB" id="4953at2759"/>
<feature type="domain" description="Peptidase M16 N-terminal" evidence="8">
    <location>
        <begin position="41"/>
        <end position="162"/>
    </location>
</feature>
<keyword evidence="6" id="KW-0482">Metalloprotease</keyword>
<feature type="domain" description="Coenzyme PQQ synthesis protein F-like C-terminal lobe" evidence="11">
    <location>
        <begin position="887"/>
        <end position="985"/>
    </location>
</feature>
<feature type="domain" description="Peptidase M16 C-terminal" evidence="9">
    <location>
        <begin position="208"/>
        <end position="376"/>
    </location>
</feature>
<evidence type="ECO:0000259" key="8">
    <source>
        <dbReference type="Pfam" id="PF00675"/>
    </source>
</evidence>
<comment type="similarity">
    <text evidence="1">Belongs to the peptidase M16 family.</text>
</comment>
<gene>
    <name evidence="12" type="ORF">SARC_01816</name>
</gene>
<dbReference type="Gene3D" id="3.30.830.10">
    <property type="entry name" value="Metalloenzyme, LuxS/M16 peptidase-like"/>
    <property type="match status" value="4"/>
</dbReference>
<dbReference type="PANTHER" id="PTHR43690">
    <property type="entry name" value="NARDILYSIN"/>
    <property type="match status" value="1"/>
</dbReference>
<keyword evidence="13" id="KW-1185">Reference proteome</keyword>
<dbReference type="eggNOG" id="KOG0959">
    <property type="taxonomic scope" value="Eukaryota"/>
</dbReference>
<dbReference type="InterPro" id="IPR007863">
    <property type="entry name" value="Peptidase_M16_C"/>
</dbReference>
<dbReference type="InterPro" id="IPR032632">
    <property type="entry name" value="Peptidase_M16_M"/>
</dbReference>
<dbReference type="EMBL" id="KQ241672">
    <property type="protein sequence ID" value="KNC86015.1"/>
    <property type="molecule type" value="Genomic_DNA"/>
</dbReference>
<dbReference type="PANTHER" id="PTHR43690:SF18">
    <property type="entry name" value="INSULIN-DEGRADING ENZYME-RELATED"/>
    <property type="match status" value="1"/>
</dbReference>
<keyword evidence="2" id="KW-0645">Protease</keyword>
<dbReference type="Pfam" id="PF00675">
    <property type="entry name" value="Peptidase_M16"/>
    <property type="match status" value="1"/>
</dbReference>
<evidence type="ECO:0000313" key="12">
    <source>
        <dbReference type="EMBL" id="KNC86015.1"/>
    </source>
</evidence>
<feature type="domain" description="Peptidase M16 middle/third" evidence="10">
    <location>
        <begin position="518"/>
        <end position="715"/>
    </location>
</feature>
<evidence type="ECO:0000259" key="9">
    <source>
        <dbReference type="Pfam" id="PF05193"/>
    </source>
</evidence>
<reference evidence="12 13" key="1">
    <citation type="submission" date="2011-02" db="EMBL/GenBank/DDBJ databases">
        <title>The Genome Sequence of Sphaeroforma arctica JP610.</title>
        <authorList>
            <consortium name="The Broad Institute Genome Sequencing Platform"/>
            <person name="Russ C."/>
            <person name="Cuomo C."/>
            <person name="Young S.K."/>
            <person name="Zeng Q."/>
            <person name="Gargeya S."/>
            <person name="Alvarado L."/>
            <person name="Berlin A."/>
            <person name="Chapman S.B."/>
            <person name="Chen Z."/>
            <person name="Freedman E."/>
            <person name="Gellesch M."/>
            <person name="Goldberg J."/>
            <person name="Griggs A."/>
            <person name="Gujja S."/>
            <person name="Heilman E."/>
            <person name="Heiman D."/>
            <person name="Howarth C."/>
            <person name="Mehta T."/>
            <person name="Neiman D."/>
            <person name="Pearson M."/>
            <person name="Roberts A."/>
            <person name="Saif S."/>
            <person name="Shea T."/>
            <person name="Shenoy N."/>
            <person name="Sisk P."/>
            <person name="Stolte C."/>
            <person name="Sykes S."/>
            <person name="White J."/>
            <person name="Yandava C."/>
            <person name="Burger G."/>
            <person name="Gray M.W."/>
            <person name="Holland P.W.H."/>
            <person name="King N."/>
            <person name="Lang F.B.F."/>
            <person name="Roger A.J."/>
            <person name="Ruiz-Trillo I."/>
            <person name="Haas B."/>
            <person name="Nusbaum C."/>
            <person name="Birren B."/>
        </authorList>
    </citation>
    <scope>NUCLEOTIDE SEQUENCE [LARGE SCALE GENOMIC DNA]</scope>
    <source>
        <strain evidence="12 13">JP610</strain>
    </source>
</reference>
<evidence type="ECO:0000256" key="3">
    <source>
        <dbReference type="ARBA" id="ARBA00022723"/>
    </source>
</evidence>
<evidence type="ECO:0000256" key="6">
    <source>
        <dbReference type="ARBA" id="ARBA00023049"/>
    </source>
</evidence>
<sequence>MAVATDGTDTYIQSKTPLITSSGDNRMYRRFVLANGLPVTLVSDLDATQSSAAMGVACGSYRDPDELLGLAHLTEHMLFVGGSERYPGLNRLDKFLASHGGEQANAWTSNTATVYFYGVEPSSFNESLQLFSGFFIDPILTPESIGDEINAVNAEYEKDLPQNDRKAQMVLNTRQKQDHPSSRFTIGSTKSLVEDPKVSGTDVFTGMLKYINQCYKSRNLNLAIVSPHSLDELEAMVSELFVQVPVGDKPEPLNLPLPYDPSNLNGFFTMKPVGETRNVRMQWQLATSPYTLSSPADYLAVLVGDEADGSILATLKEDGLALSLESGTDYYEGYTIFQVSVKLTEAGLLRWPEVVSRVKEYIAMVENAGPQESVYETSQMARECAWKYQFSVDPIGYASTLVAREIENMTEAKNLLRPPSAFEYDADLDAAVTTELHTNPFLVLVMDPDTPISPAAGSEEVAADPGSSTRRNPSRRADNPADVDTDMDTDASAETPPEANSDTGATEKAVPSSGTLNGVTVEVEEWFNTPYTFTEFNQTMQDAFGNFTMGSRLHLPAKNEFQCNATDLTLLPKIVEPVLDDLKEKGDHLWHAQDVVFRTPTVVTQTTLLSPLNKQYKLIRSKRRDTANYRIGSVEVELRMRMMADILSDAAKSLVYDAERAGMAVAVTGQSGDLQIHVSGMSDGFILKFRSLLGEIIPSSSGTGLFANTVEQKVRFNELYERAAEKERTRLADNLVLGSLTQGVVVLRQLLKEDEHSDAQVQRAFDVVDADDLAKFMQEFFQDVRIEMIATGNVRHEEAAEYVDYVRVILSPLAGANKLSTSHTEMHYVPATADTTALFSSSETDAKHTDVIVETVNTNPTDDTSAIIAWMHAGPVEPRILALVRLITAMSSEQAFSVLRTTEQLGYIVSLQMVEFNDVAGISIAVQSNRHPRYLSERVGAFLRESHLRTLRDTTDAEFFEFKRSVVDELNRGDSSLFDVSVRVWSTIQSKKSLDDVDFGVSYKVVTALQKLTKEEVLEFFTELTNRCLTVQMVSQSVTDWQNDTMIATTPDAHAGAIIRTDEYFEMLDIPNRID</sequence>
<feature type="region of interest" description="Disordered" evidence="7">
    <location>
        <begin position="453"/>
        <end position="513"/>
    </location>
</feature>
<evidence type="ECO:0000256" key="5">
    <source>
        <dbReference type="ARBA" id="ARBA00022833"/>
    </source>
</evidence>
<evidence type="ECO:0000256" key="2">
    <source>
        <dbReference type="ARBA" id="ARBA00022670"/>
    </source>
</evidence>
<dbReference type="Pfam" id="PF05193">
    <property type="entry name" value="Peptidase_M16_C"/>
    <property type="match status" value="1"/>
</dbReference>
<keyword evidence="5" id="KW-0862">Zinc</keyword>
<name>A0A0L0GAK0_9EUKA</name>
<dbReference type="GO" id="GO:0006508">
    <property type="term" value="P:proteolysis"/>
    <property type="evidence" value="ECO:0007669"/>
    <property type="project" value="UniProtKB-KW"/>
</dbReference>
<evidence type="ECO:0000259" key="11">
    <source>
        <dbReference type="Pfam" id="PF22456"/>
    </source>
</evidence>
<dbReference type="STRING" id="667725.A0A0L0GAK0"/>
<evidence type="ECO:0000256" key="7">
    <source>
        <dbReference type="SAM" id="MobiDB-lite"/>
    </source>
</evidence>
<dbReference type="GO" id="GO:0008237">
    <property type="term" value="F:metallopeptidase activity"/>
    <property type="evidence" value="ECO:0007669"/>
    <property type="project" value="UniProtKB-KW"/>
</dbReference>
<dbReference type="SUPFAM" id="SSF63411">
    <property type="entry name" value="LuxS/MPP-like metallohydrolase"/>
    <property type="match status" value="4"/>
</dbReference>
<dbReference type="InterPro" id="IPR050626">
    <property type="entry name" value="Peptidase_M16"/>
</dbReference>
<accession>A0A0L0GAK0</accession>
<evidence type="ECO:0000259" key="10">
    <source>
        <dbReference type="Pfam" id="PF16187"/>
    </source>
</evidence>
<proteinExistence type="inferred from homology"/>
<dbReference type="InterPro" id="IPR011249">
    <property type="entry name" value="Metalloenz_LuxS/M16"/>
</dbReference>
<dbReference type="Proteomes" id="UP000054560">
    <property type="component" value="Unassembled WGS sequence"/>
</dbReference>
<evidence type="ECO:0000256" key="1">
    <source>
        <dbReference type="ARBA" id="ARBA00007261"/>
    </source>
</evidence>
<evidence type="ECO:0000313" key="13">
    <source>
        <dbReference type="Proteomes" id="UP000054560"/>
    </source>
</evidence>
<dbReference type="GeneID" id="25902320"/>
<keyword evidence="4" id="KW-0378">Hydrolase</keyword>
<dbReference type="InterPro" id="IPR054734">
    <property type="entry name" value="PqqF-like_C_4"/>
</dbReference>
<protein>
    <submittedName>
        <fullName evidence="12">Uncharacterized protein</fullName>
    </submittedName>
</protein>
<dbReference type="InterPro" id="IPR011765">
    <property type="entry name" value="Pept_M16_N"/>
</dbReference>
<dbReference type="Pfam" id="PF16187">
    <property type="entry name" value="Peptidase_M16_M"/>
    <property type="match status" value="1"/>
</dbReference>
<dbReference type="Pfam" id="PF22456">
    <property type="entry name" value="PqqF-like_C_4"/>
    <property type="match status" value="1"/>
</dbReference>